<gene>
    <name evidence="1" type="ORF">KDW_17540</name>
</gene>
<organism evidence="1 2">
    <name type="scientific">Dictyobacter vulcani</name>
    <dbReference type="NCBI Taxonomy" id="2607529"/>
    <lineage>
        <taxon>Bacteria</taxon>
        <taxon>Bacillati</taxon>
        <taxon>Chloroflexota</taxon>
        <taxon>Ktedonobacteria</taxon>
        <taxon>Ktedonobacterales</taxon>
        <taxon>Dictyobacteraceae</taxon>
        <taxon>Dictyobacter</taxon>
    </lineage>
</organism>
<dbReference type="RefSeq" id="WP_151755572.1">
    <property type="nucleotide sequence ID" value="NZ_BKZW01000001.1"/>
</dbReference>
<dbReference type="EMBL" id="BKZW01000001">
    <property type="protein sequence ID" value="GER87592.1"/>
    <property type="molecule type" value="Genomic_DNA"/>
</dbReference>
<comment type="caution">
    <text evidence="1">The sequence shown here is derived from an EMBL/GenBank/DDBJ whole genome shotgun (WGS) entry which is preliminary data.</text>
</comment>
<evidence type="ECO:0000313" key="1">
    <source>
        <dbReference type="EMBL" id="GER87592.1"/>
    </source>
</evidence>
<dbReference type="Proteomes" id="UP000326912">
    <property type="component" value="Unassembled WGS sequence"/>
</dbReference>
<accession>A0A5J4KKK3</accession>
<keyword evidence="2" id="KW-1185">Reference proteome</keyword>
<sequence>MTMTEKDVLRLFLARRENYAISSVMHLKGRVYSLVMDGEHYKGAVLLNSFQFYEKRYHVAKDVPSLVICYEHNTVLPVAVLSLRAGNFAKPYELPAEISDVEVQRFTKTGSQVLLGMYICGVKSAQTLINTHLPYTTRQRYLARAKALGKRKRGKPVSNEPLLAPS</sequence>
<evidence type="ECO:0000313" key="2">
    <source>
        <dbReference type="Proteomes" id="UP000326912"/>
    </source>
</evidence>
<protein>
    <submittedName>
        <fullName evidence="1">Uncharacterized protein</fullName>
    </submittedName>
</protein>
<reference evidence="1 2" key="1">
    <citation type="submission" date="2019-10" db="EMBL/GenBank/DDBJ databases">
        <title>Dictyobacter vulcani sp. nov., within the class Ktedonobacteria, isolated from soil of volcanic Mt. Zao.</title>
        <authorList>
            <person name="Zheng Y."/>
            <person name="Wang C.M."/>
            <person name="Sakai Y."/>
            <person name="Abe K."/>
            <person name="Yokota A."/>
            <person name="Yabe S."/>
        </authorList>
    </citation>
    <scope>NUCLEOTIDE SEQUENCE [LARGE SCALE GENOMIC DNA]</scope>
    <source>
        <strain evidence="1 2">W12</strain>
    </source>
</reference>
<proteinExistence type="predicted"/>
<dbReference type="AlphaFoldDB" id="A0A5J4KKK3"/>
<name>A0A5J4KKK3_9CHLR</name>